<dbReference type="RefSeq" id="WP_192752431.1">
    <property type="nucleotide sequence ID" value="NZ_BAABJL010000172.1"/>
</dbReference>
<evidence type="ECO:0000313" key="1">
    <source>
        <dbReference type="EMBL" id="MBE1608710.1"/>
    </source>
</evidence>
<proteinExistence type="predicted"/>
<comment type="caution">
    <text evidence="1">The sequence shown here is derived from an EMBL/GenBank/DDBJ whole genome shotgun (WGS) entry which is preliminary data.</text>
</comment>
<evidence type="ECO:0000313" key="2">
    <source>
        <dbReference type="Proteomes" id="UP000638648"/>
    </source>
</evidence>
<reference evidence="1" key="1">
    <citation type="submission" date="2020-10" db="EMBL/GenBank/DDBJ databases">
        <title>Sequencing the genomes of 1000 actinobacteria strains.</title>
        <authorList>
            <person name="Klenk H.-P."/>
        </authorList>
    </citation>
    <scope>NUCLEOTIDE SEQUENCE</scope>
    <source>
        <strain evidence="1">DSM 45354</strain>
    </source>
</reference>
<sequence>MLRGSRHSWAFLVIEVRAISSRTPRATPCAAHPHACTRPALLDLAPSGLYALPLHEPVPLLDRLPQTYVD</sequence>
<gene>
    <name evidence="1" type="ORF">HEB94_005558</name>
</gene>
<protein>
    <submittedName>
        <fullName evidence="1">Uncharacterized protein</fullName>
    </submittedName>
</protein>
<name>A0A927N544_9ACTN</name>
<accession>A0A927N544</accession>
<dbReference type="Proteomes" id="UP000638648">
    <property type="component" value="Unassembled WGS sequence"/>
</dbReference>
<dbReference type="EMBL" id="JADBEM010000001">
    <property type="protein sequence ID" value="MBE1608710.1"/>
    <property type="molecule type" value="Genomic_DNA"/>
</dbReference>
<keyword evidence="2" id="KW-1185">Reference proteome</keyword>
<organism evidence="1 2">
    <name type="scientific">Actinopolymorpha pittospori</name>
    <dbReference type="NCBI Taxonomy" id="648752"/>
    <lineage>
        <taxon>Bacteria</taxon>
        <taxon>Bacillati</taxon>
        <taxon>Actinomycetota</taxon>
        <taxon>Actinomycetes</taxon>
        <taxon>Propionibacteriales</taxon>
        <taxon>Actinopolymorphaceae</taxon>
        <taxon>Actinopolymorpha</taxon>
    </lineage>
</organism>
<dbReference type="AlphaFoldDB" id="A0A927N544"/>